<evidence type="ECO:0000256" key="4">
    <source>
        <dbReference type="ARBA" id="ARBA00022692"/>
    </source>
</evidence>
<keyword evidence="3" id="KW-0808">Transferase</keyword>
<dbReference type="PANTHER" id="PTHR43867">
    <property type="entry name" value="CELLULOSE SYNTHASE CATALYTIC SUBUNIT A [UDP-FORMING]"/>
    <property type="match status" value="1"/>
</dbReference>
<dbReference type="Gene3D" id="3.90.550.10">
    <property type="entry name" value="Spore Coat Polysaccharide Biosynthesis Protein SpsA, Chain A"/>
    <property type="match status" value="2"/>
</dbReference>
<dbReference type="InterPro" id="IPR029044">
    <property type="entry name" value="Nucleotide-diphossugar_trans"/>
</dbReference>
<evidence type="ECO:0000256" key="7">
    <source>
        <dbReference type="SAM" id="Phobius"/>
    </source>
</evidence>
<dbReference type="RefSeq" id="XP_069231216.1">
    <property type="nucleotide sequence ID" value="XM_069371919.1"/>
</dbReference>
<accession>A0AB34KX51</accession>
<dbReference type="EMBL" id="JAAQHG020000008">
    <property type="protein sequence ID" value="KAL1588111.1"/>
    <property type="molecule type" value="Genomic_DNA"/>
</dbReference>
<dbReference type="InterPro" id="IPR001173">
    <property type="entry name" value="Glyco_trans_2-like"/>
</dbReference>
<evidence type="ECO:0000256" key="3">
    <source>
        <dbReference type="ARBA" id="ARBA00022679"/>
    </source>
</evidence>
<evidence type="ECO:0000256" key="1">
    <source>
        <dbReference type="ARBA" id="ARBA00004141"/>
    </source>
</evidence>
<evidence type="ECO:0000313" key="9">
    <source>
        <dbReference type="EMBL" id="KAL1588111.1"/>
    </source>
</evidence>
<dbReference type="Proteomes" id="UP000803884">
    <property type="component" value="Unassembled WGS sequence"/>
</dbReference>
<evidence type="ECO:0000259" key="8">
    <source>
        <dbReference type="Pfam" id="PF13632"/>
    </source>
</evidence>
<gene>
    <name evidence="9" type="ORF">WHR41_03313</name>
</gene>
<feature type="transmembrane region" description="Helical" evidence="7">
    <location>
        <begin position="48"/>
        <end position="69"/>
    </location>
</feature>
<dbReference type="SUPFAM" id="SSF53448">
    <property type="entry name" value="Nucleotide-diphospho-sugar transferases"/>
    <property type="match status" value="1"/>
</dbReference>
<feature type="transmembrane region" description="Helical" evidence="7">
    <location>
        <begin position="554"/>
        <end position="582"/>
    </location>
</feature>
<dbReference type="InterPro" id="IPR050321">
    <property type="entry name" value="Glycosyltr_2/OpgH_subfam"/>
</dbReference>
<dbReference type="GeneID" id="96004757"/>
<evidence type="ECO:0000256" key="6">
    <source>
        <dbReference type="ARBA" id="ARBA00023136"/>
    </source>
</evidence>
<dbReference type="CDD" id="cd06421">
    <property type="entry name" value="CESA_CelA_like"/>
    <property type="match status" value="1"/>
</dbReference>
<comment type="caution">
    <text evidence="9">The sequence shown here is derived from an EMBL/GenBank/DDBJ whole genome shotgun (WGS) entry which is preliminary data.</text>
</comment>
<dbReference type="GO" id="GO:0016757">
    <property type="term" value="F:glycosyltransferase activity"/>
    <property type="evidence" value="ECO:0007669"/>
    <property type="project" value="UniProtKB-KW"/>
</dbReference>
<sequence>MQLDVQAWRLMPPTAILSVLTFTAYFAYRIYCLVIAQETIEPSNALGLAWFFVAIEFLIFAPTQLPVLLRSIAFHRPNRPQLRLSWTRPEDVPTVDVIITCCGEDIDVLLDTVKAACNLDYPVERYRVFLSDDAGSEELRAAVTALDITSPQLIYTARDKPPVKDYKAGNLNHGLRFSKALANPAWHKEFSCSREELSSNYPSKKSSAATLVGTSPDLDEMPKPIAKSLSPTIYELEGSPVVWNNIWTGSQFVVGIDADMIPEPHLLRALLPHLVNDDKMAMACPPQTFYDCPPNDPLIQTMHQFSGVTELVHDSLGHSDCLGSGYVMRRAALEEIGGFPVESLSEDVCCSAKLLGAGWKTCFIPEALQHGSVPESYNAHVKQRTRWFVGHVQTAMMFKLRLFGEIGRHLNWRQRLVGISFDLKHLIQAPLGLVYLALPFTMLAGYPFVLWSDMGQLKILIRLVSVHMLCRWSHQVLLAVIARRVNDQFDVRLPSYDTDLEQFISPYVLIAYVRSFILPTKLGGRKTGFTSTGSIASAMDERSKEKRASLPRRLWIIIFHQLAWVHLLFILAIVAGVVLTFLRCFLPDGMETIRSAYIIGAANSTHDKLVYLITRLGWPPLFWLQATASAMTPFAYAICPPTVPDREELLDRDPKSGVAYPKQSSKRIHRTKLGSWRYWRGGFVILYTLALLIGSAWL</sequence>
<evidence type="ECO:0000313" key="10">
    <source>
        <dbReference type="Proteomes" id="UP000803884"/>
    </source>
</evidence>
<keyword evidence="5 7" id="KW-1133">Transmembrane helix</keyword>
<keyword evidence="10" id="KW-1185">Reference proteome</keyword>
<keyword evidence="2" id="KW-0328">Glycosyltransferase</keyword>
<reference evidence="9 10" key="1">
    <citation type="journal article" date="2020" name="Microbiol. Resour. Announc.">
        <title>Draft Genome Sequence of a Cladosporium Species Isolated from the Mesophotic Ascidian Didemnum maculosum.</title>
        <authorList>
            <person name="Gioti A."/>
            <person name="Siaperas R."/>
            <person name="Nikolaivits E."/>
            <person name="Le Goff G."/>
            <person name="Ouazzani J."/>
            <person name="Kotoulas G."/>
            <person name="Topakas E."/>
        </authorList>
    </citation>
    <scope>NUCLEOTIDE SEQUENCE [LARGE SCALE GENOMIC DNA]</scope>
    <source>
        <strain evidence="9 10">TM138-S3</strain>
    </source>
</reference>
<dbReference type="GO" id="GO:0016020">
    <property type="term" value="C:membrane"/>
    <property type="evidence" value="ECO:0007669"/>
    <property type="project" value="UniProtKB-SubCell"/>
</dbReference>
<feature type="transmembrane region" description="Helical" evidence="7">
    <location>
        <begin position="15"/>
        <end position="36"/>
    </location>
</feature>
<protein>
    <recommendedName>
        <fullName evidence="8">Glycosyltransferase 2-like domain-containing protein</fullName>
    </recommendedName>
</protein>
<feature type="transmembrane region" description="Helical" evidence="7">
    <location>
        <begin position="678"/>
        <end position="697"/>
    </location>
</feature>
<dbReference type="AlphaFoldDB" id="A0AB34KX51"/>
<evidence type="ECO:0000256" key="5">
    <source>
        <dbReference type="ARBA" id="ARBA00022989"/>
    </source>
</evidence>
<dbReference type="PANTHER" id="PTHR43867:SF2">
    <property type="entry name" value="CELLULOSE SYNTHASE CATALYTIC SUBUNIT A [UDP-FORMING]"/>
    <property type="match status" value="1"/>
</dbReference>
<dbReference type="Pfam" id="PF13632">
    <property type="entry name" value="Glyco_trans_2_3"/>
    <property type="match status" value="1"/>
</dbReference>
<organism evidence="9 10">
    <name type="scientific">Cladosporium halotolerans</name>
    <dbReference type="NCBI Taxonomy" id="1052096"/>
    <lineage>
        <taxon>Eukaryota</taxon>
        <taxon>Fungi</taxon>
        <taxon>Dikarya</taxon>
        <taxon>Ascomycota</taxon>
        <taxon>Pezizomycotina</taxon>
        <taxon>Dothideomycetes</taxon>
        <taxon>Dothideomycetidae</taxon>
        <taxon>Cladosporiales</taxon>
        <taxon>Cladosporiaceae</taxon>
        <taxon>Cladosporium</taxon>
    </lineage>
</organism>
<comment type="subcellular location">
    <subcellularLocation>
        <location evidence="1">Membrane</location>
        <topology evidence="1">Multi-pass membrane protein</topology>
    </subcellularLocation>
</comment>
<keyword evidence="4 7" id="KW-0812">Transmembrane</keyword>
<proteinExistence type="predicted"/>
<feature type="domain" description="Glycosyltransferase 2-like" evidence="8">
    <location>
        <begin position="253"/>
        <end position="444"/>
    </location>
</feature>
<evidence type="ECO:0000256" key="2">
    <source>
        <dbReference type="ARBA" id="ARBA00022676"/>
    </source>
</evidence>
<keyword evidence="6 7" id="KW-0472">Membrane</keyword>
<name>A0AB34KX51_9PEZI</name>